<keyword evidence="9" id="KW-1185">Reference proteome</keyword>
<keyword evidence="4" id="KW-0132">Cell division</keyword>
<feature type="coiled-coil region" evidence="7">
    <location>
        <begin position="86"/>
        <end position="131"/>
    </location>
</feature>
<evidence type="ECO:0000256" key="2">
    <source>
        <dbReference type="ARBA" id="ARBA00009008"/>
    </source>
</evidence>
<dbReference type="Pfam" id="PF05103">
    <property type="entry name" value="DivIVA"/>
    <property type="match status" value="1"/>
</dbReference>
<sequence length="169" mass="19449">MKITPMEIQKQVFKRSLWGLDSNQVESFLETVSLAMEELVLENRGLQEAQALLKAEVRGYKEREEGFRESILHSKQVMEGMEKNAKKEAELIVSQAEIKAEDIINRAHQSYAKVKDDITELKRQRALLDARIRGVLAAHKKILDINREESQALDSRDDKIAVFKKSQRS</sequence>
<dbReference type="NCBIfam" id="TIGR03544">
    <property type="entry name" value="DivI1A_domain"/>
    <property type="match status" value="1"/>
</dbReference>
<dbReference type="Gene3D" id="6.10.250.660">
    <property type="match status" value="1"/>
</dbReference>
<evidence type="ECO:0000256" key="4">
    <source>
        <dbReference type="ARBA" id="ARBA00022618"/>
    </source>
</evidence>
<evidence type="ECO:0000256" key="1">
    <source>
        <dbReference type="ARBA" id="ARBA00004496"/>
    </source>
</evidence>
<dbReference type="RefSeq" id="WP_015948051.1">
    <property type="nucleotide sequence ID" value="NC_011768.1"/>
</dbReference>
<dbReference type="GO" id="GO:0051301">
    <property type="term" value="P:cell division"/>
    <property type="evidence" value="ECO:0007669"/>
    <property type="project" value="UniProtKB-KW"/>
</dbReference>
<dbReference type="eggNOG" id="COG3599">
    <property type="taxonomic scope" value="Bacteria"/>
</dbReference>
<keyword evidence="5 7" id="KW-0175">Coiled coil</keyword>
<comment type="similarity">
    <text evidence="2">Belongs to the DivIVA family.</text>
</comment>
<dbReference type="InterPro" id="IPR019933">
    <property type="entry name" value="DivIVA_domain"/>
</dbReference>
<evidence type="ECO:0000256" key="3">
    <source>
        <dbReference type="ARBA" id="ARBA00022490"/>
    </source>
</evidence>
<dbReference type="InterPro" id="IPR007793">
    <property type="entry name" value="DivIVA_fam"/>
</dbReference>
<reference evidence="8 9" key="1">
    <citation type="journal article" date="2012" name="Environ. Microbiol.">
        <title>The genome sequence of Desulfatibacillum alkenivorans AK-01: a blueprint for anaerobic alkane oxidation.</title>
        <authorList>
            <person name="Callaghan A.V."/>
            <person name="Morris B.E."/>
            <person name="Pereira I.A."/>
            <person name="McInerney M.J."/>
            <person name="Austin R.N."/>
            <person name="Groves J.T."/>
            <person name="Kukor J.J."/>
            <person name="Suflita J.M."/>
            <person name="Young L.Y."/>
            <person name="Zylstra G.J."/>
            <person name="Wawrik B."/>
        </authorList>
    </citation>
    <scope>NUCLEOTIDE SEQUENCE [LARGE SCALE GENOMIC DNA]</scope>
    <source>
        <strain evidence="8 9">AK-01</strain>
    </source>
</reference>
<evidence type="ECO:0000256" key="5">
    <source>
        <dbReference type="ARBA" id="ARBA00023054"/>
    </source>
</evidence>
<comment type="subcellular location">
    <subcellularLocation>
        <location evidence="1">Cytoplasm</location>
    </subcellularLocation>
</comment>
<dbReference type="Proteomes" id="UP000000739">
    <property type="component" value="Chromosome"/>
</dbReference>
<dbReference type="EMBL" id="CP001322">
    <property type="protein sequence ID" value="ACL04992.1"/>
    <property type="molecule type" value="Genomic_DNA"/>
</dbReference>
<accession>B8FJ65</accession>
<dbReference type="PANTHER" id="PTHR35794">
    <property type="entry name" value="CELL DIVISION PROTEIN DIVIVA"/>
    <property type="match status" value="1"/>
</dbReference>
<organism evidence="8 9">
    <name type="scientific">Desulfatibacillum aliphaticivorans</name>
    <dbReference type="NCBI Taxonomy" id="218208"/>
    <lineage>
        <taxon>Bacteria</taxon>
        <taxon>Pseudomonadati</taxon>
        <taxon>Thermodesulfobacteriota</taxon>
        <taxon>Desulfobacteria</taxon>
        <taxon>Desulfobacterales</taxon>
        <taxon>Desulfatibacillaceae</taxon>
        <taxon>Desulfatibacillum</taxon>
    </lineage>
</organism>
<name>B8FJ65_DESAL</name>
<evidence type="ECO:0000313" key="9">
    <source>
        <dbReference type="Proteomes" id="UP000000739"/>
    </source>
</evidence>
<dbReference type="KEGG" id="dal:Dalk_3303"/>
<protein>
    <submittedName>
        <fullName evidence="8">DivIVA family protein</fullName>
    </submittedName>
</protein>
<gene>
    <name evidence="8" type="ordered locus">Dalk_3303</name>
</gene>
<dbReference type="GO" id="GO:0005737">
    <property type="term" value="C:cytoplasm"/>
    <property type="evidence" value="ECO:0007669"/>
    <property type="project" value="UniProtKB-SubCell"/>
</dbReference>
<keyword evidence="6" id="KW-0131">Cell cycle</keyword>
<proteinExistence type="inferred from homology"/>
<evidence type="ECO:0000313" key="8">
    <source>
        <dbReference type="EMBL" id="ACL04992.1"/>
    </source>
</evidence>
<dbReference type="PANTHER" id="PTHR35794:SF2">
    <property type="entry name" value="CELL DIVISION PROTEIN DIVIVA"/>
    <property type="match status" value="1"/>
</dbReference>
<evidence type="ECO:0000256" key="7">
    <source>
        <dbReference type="SAM" id="Coils"/>
    </source>
</evidence>
<evidence type="ECO:0000256" key="6">
    <source>
        <dbReference type="ARBA" id="ARBA00023306"/>
    </source>
</evidence>
<dbReference type="AlphaFoldDB" id="B8FJ65"/>
<keyword evidence="3" id="KW-0963">Cytoplasm</keyword>
<dbReference type="HOGENOM" id="CLU_076854_2_0_7"/>